<accession>A0A7S0DCN6</accession>
<proteinExistence type="predicted"/>
<reference evidence="3" key="1">
    <citation type="submission" date="2021-01" db="EMBL/GenBank/DDBJ databases">
        <authorList>
            <person name="Corre E."/>
            <person name="Pelletier E."/>
            <person name="Niang G."/>
            <person name="Scheremetjew M."/>
            <person name="Finn R."/>
            <person name="Kale V."/>
            <person name="Holt S."/>
            <person name="Cochrane G."/>
            <person name="Meng A."/>
            <person name="Brown T."/>
            <person name="Cohen L."/>
        </authorList>
    </citation>
    <scope>NUCLEOTIDE SEQUENCE</scope>
    <source>
        <strain evidence="3">CCAC1681</strain>
    </source>
</reference>
<feature type="region of interest" description="Disordered" evidence="1">
    <location>
        <begin position="130"/>
        <end position="162"/>
    </location>
</feature>
<keyword evidence="2" id="KW-1133">Transmembrane helix</keyword>
<keyword evidence="2" id="KW-0812">Transmembrane</keyword>
<gene>
    <name evidence="3" type="ORF">MSP1401_LOCUS11662</name>
</gene>
<evidence type="ECO:0000256" key="2">
    <source>
        <dbReference type="SAM" id="Phobius"/>
    </source>
</evidence>
<sequence length="253" mass="27495">MPRVTEVSRVIAKSAMIYPVAFSMHAYALLALPFSVSAALFRSLTGVSGKGIDELFASQFAPGGAGESDTALLRGLREKHKLAMAALHDQLDDSDSRYKTVYEKLRESERMRNKMQHRLTAAQEELILSGNGVPESPRGSLGQSPGGWSGAKGKDDHEHDSSDADKIPVYFTTFLCVAALLYFYDVPDVPAFDRKLAMMAPGMWMTVLGMKHAALNKVLILGNLVFFGYLLHILVEHRRGGGLTPSSALGGIP</sequence>
<dbReference type="AlphaFoldDB" id="A0A7S0DCN6"/>
<organism evidence="3">
    <name type="scientific">Micromonas pusilla</name>
    <name type="common">Picoplanktonic green alga</name>
    <name type="synonym">Chromulina pusilla</name>
    <dbReference type="NCBI Taxonomy" id="38833"/>
    <lineage>
        <taxon>Eukaryota</taxon>
        <taxon>Viridiplantae</taxon>
        <taxon>Chlorophyta</taxon>
        <taxon>Mamiellophyceae</taxon>
        <taxon>Mamiellales</taxon>
        <taxon>Mamiellaceae</taxon>
        <taxon>Micromonas</taxon>
    </lineage>
</organism>
<dbReference type="EMBL" id="HBEN01014005">
    <property type="protein sequence ID" value="CAD8450441.1"/>
    <property type="molecule type" value="Transcribed_RNA"/>
</dbReference>
<evidence type="ECO:0000313" key="3">
    <source>
        <dbReference type="EMBL" id="CAD8450441.1"/>
    </source>
</evidence>
<evidence type="ECO:0000256" key="1">
    <source>
        <dbReference type="SAM" id="MobiDB-lite"/>
    </source>
</evidence>
<feature type="transmembrane region" description="Helical" evidence="2">
    <location>
        <begin position="167"/>
        <end position="184"/>
    </location>
</feature>
<keyword evidence="2" id="KW-0472">Membrane</keyword>
<feature type="transmembrane region" description="Helical" evidence="2">
    <location>
        <begin position="20"/>
        <end position="41"/>
    </location>
</feature>
<name>A0A7S0DCN6_MICPS</name>
<protein>
    <submittedName>
        <fullName evidence="3">Uncharacterized protein</fullName>
    </submittedName>
</protein>
<feature type="compositionally biased region" description="Basic and acidic residues" evidence="1">
    <location>
        <begin position="152"/>
        <end position="162"/>
    </location>
</feature>
<feature type="transmembrane region" description="Helical" evidence="2">
    <location>
        <begin position="214"/>
        <end position="235"/>
    </location>
</feature>